<sequence length="69" mass="7839">MEGPSNFTVFCAVMEEVGDCTGHDRLLSNLWSKELHCECFHLSDFRECQNRGLHSDANRVWRGHADSVG</sequence>
<dbReference type="EMBL" id="CAADRP010000001">
    <property type="protein sequence ID" value="VFU20574.1"/>
    <property type="molecule type" value="Genomic_DNA"/>
</dbReference>
<evidence type="ECO:0000313" key="1">
    <source>
        <dbReference type="EMBL" id="VFU20574.1"/>
    </source>
</evidence>
<reference evidence="1" key="1">
    <citation type="submission" date="2019-03" db="EMBL/GenBank/DDBJ databases">
        <authorList>
            <person name="Mank J."/>
            <person name="Almeida P."/>
        </authorList>
    </citation>
    <scope>NUCLEOTIDE SEQUENCE</scope>
    <source>
        <strain evidence="1">78183</strain>
    </source>
</reference>
<gene>
    <name evidence="1" type="ORF">SVIM_LOCUS6579</name>
</gene>
<organism evidence="1">
    <name type="scientific">Salix viminalis</name>
    <name type="common">Common osier</name>
    <name type="synonym">Basket willow</name>
    <dbReference type="NCBI Taxonomy" id="40686"/>
    <lineage>
        <taxon>Eukaryota</taxon>
        <taxon>Viridiplantae</taxon>
        <taxon>Streptophyta</taxon>
        <taxon>Embryophyta</taxon>
        <taxon>Tracheophyta</taxon>
        <taxon>Spermatophyta</taxon>
        <taxon>Magnoliopsida</taxon>
        <taxon>eudicotyledons</taxon>
        <taxon>Gunneridae</taxon>
        <taxon>Pentapetalae</taxon>
        <taxon>rosids</taxon>
        <taxon>fabids</taxon>
        <taxon>Malpighiales</taxon>
        <taxon>Salicaceae</taxon>
        <taxon>Saliceae</taxon>
        <taxon>Salix</taxon>
    </lineage>
</organism>
<proteinExistence type="predicted"/>
<dbReference type="AlphaFoldDB" id="A0A6N2JXR0"/>
<accession>A0A6N2JXR0</accession>
<protein>
    <submittedName>
        <fullName evidence="1">Uncharacterized protein</fullName>
    </submittedName>
</protein>
<name>A0A6N2JXR0_SALVM</name>